<keyword evidence="2" id="KW-1003">Cell membrane</keyword>
<dbReference type="KEGG" id="pary:A4V02_11570"/>
<feature type="transmembrane region" description="Helical" evidence="6">
    <location>
        <begin position="328"/>
        <end position="348"/>
    </location>
</feature>
<dbReference type="STRING" id="1796646.A4V02_11570"/>
<dbReference type="Proteomes" id="UP000186351">
    <property type="component" value="Chromosome"/>
</dbReference>
<evidence type="ECO:0000256" key="1">
    <source>
        <dbReference type="ARBA" id="ARBA00004651"/>
    </source>
</evidence>
<feature type="transmembrane region" description="Helical" evidence="6">
    <location>
        <begin position="238"/>
        <end position="260"/>
    </location>
</feature>
<comment type="subcellular location">
    <subcellularLocation>
        <location evidence="1">Cell membrane</location>
        <topology evidence="1">Multi-pass membrane protein</topology>
    </subcellularLocation>
</comment>
<dbReference type="GeneID" id="65537510"/>
<evidence type="ECO:0000313" key="7">
    <source>
        <dbReference type="EMBL" id="ANU64291.1"/>
    </source>
</evidence>
<name>A0A1B1SBT3_9BACT</name>
<dbReference type="EMBL" id="CP015402">
    <property type="protein sequence ID" value="ANU64291.1"/>
    <property type="molecule type" value="Genomic_DNA"/>
</dbReference>
<keyword evidence="3 6" id="KW-0812">Transmembrane</keyword>
<evidence type="ECO:0000256" key="4">
    <source>
        <dbReference type="ARBA" id="ARBA00022989"/>
    </source>
</evidence>
<sequence length="360" mass="40706">MPTNQPDELTTGSMKPEKHSIAGNLIKYGIPLVITVGLCWLLFHNINFSEMMEIIRRDCNFWWIGLALVISIFSHVFRAMRWRIQLRALNINASLWDTTLSIFGTYAVNLVFPRLGEVWRTGYIAQKEKASFTTVFGSMVADRLADTVTVLLLTLATFIIAHKQIMLYLSQNGDTYRHMAELLSSPWLWAGLIAICATVWWGLWQFRHNKHVSKLLDLLRNLWEGFSVILSMPHKGRWLLLTFAVWGCYFMQLYVAFFSFPLTTDVALQYGATAVLVCFVLSSISMGVPSNGGIGPWQWAIIFGLKLYSDNIPGLTEEYAGSFANLVMGMQTLLLIVLGLFTFAAISIGRKKSALRPTSR</sequence>
<organism evidence="7 8">
    <name type="scientific">Muribaculum intestinale</name>
    <dbReference type="NCBI Taxonomy" id="1796646"/>
    <lineage>
        <taxon>Bacteria</taxon>
        <taxon>Pseudomonadati</taxon>
        <taxon>Bacteroidota</taxon>
        <taxon>Bacteroidia</taxon>
        <taxon>Bacteroidales</taxon>
        <taxon>Muribaculaceae</taxon>
        <taxon>Muribaculum</taxon>
    </lineage>
</organism>
<keyword evidence="4 6" id="KW-1133">Transmembrane helix</keyword>
<dbReference type="RefSeq" id="WP_068961575.1">
    <property type="nucleotide sequence ID" value="NZ_CAJTAP010000001.1"/>
</dbReference>
<evidence type="ECO:0000256" key="5">
    <source>
        <dbReference type="ARBA" id="ARBA00023136"/>
    </source>
</evidence>
<reference evidence="8" key="1">
    <citation type="submission" date="2016-04" db="EMBL/GenBank/DDBJ databases">
        <title>Complete Genome Sequences of Twelve Strains of a Stable Defined Moderately Diverse Mouse Microbiota 2 (sDMDMm2).</title>
        <authorList>
            <person name="Uchimura Y."/>
            <person name="Wyss M."/>
            <person name="Brugiroux S."/>
            <person name="Limenitakis J.P."/>
            <person name="Stecher B."/>
            <person name="McCoy K.D."/>
            <person name="Macpherson A.J."/>
        </authorList>
    </citation>
    <scope>NUCLEOTIDE SEQUENCE [LARGE SCALE GENOMIC DNA]</scope>
    <source>
        <strain evidence="8">YL27</strain>
    </source>
</reference>
<accession>A0A1B1SBT3</accession>
<evidence type="ECO:0000256" key="3">
    <source>
        <dbReference type="ARBA" id="ARBA00022692"/>
    </source>
</evidence>
<dbReference type="OrthoDB" id="9812094at2"/>
<feature type="transmembrane region" description="Helical" evidence="6">
    <location>
        <begin position="25"/>
        <end position="48"/>
    </location>
</feature>
<evidence type="ECO:0000313" key="8">
    <source>
        <dbReference type="Proteomes" id="UP000186351"/>
    </source>
</evidence>
<dbReference type="PANTHER" id="PTHR39087">
    <property type="entry name" value="UPF0104 MEMBRANE PROTEIN MJ1595"/>
    <property type="match status" value="1"/>
</dbReference>
<dbReference type="PANTHER" id="PTHR39087:SF2">
    <property type="entry name" value="UPF0104 MEMBRANE PROTEIN MJ1595"/>
    <property type="match status" value="1"/>
</dbReference>
<feature type="transmembrane region" description="Helical" evidence="6">
    <location>
        <begin position="187"/>
        <end position="204"/>
    </location>
</feature>
<evidence type="ECO:0000256" key="6">
    <source>
        <dbReference type="SAM" id="Phobius"/>
    </source>
</evidence>
<protein>
    <recommendedName>
        <fullName evidence="9">Flippase-like domain-containing protein</fullName>
    </recommendedName>
</protein>
<dbReference type="InterPro" id="IPR022791">
    <property type="entry name" value="L-PG_synthase/AglD"/>
</dbReference>
<dbReference type="GO" id="GO:0005886">
    <property type="term" value="C:plasma membrane"/>
    <property type="evidence" value="ECO:0007669"/>
    <property type="project" value="UniProtKB-SubCell"/>
</dbReference>
<proteinExistence type="predicted"/>
<dbReference type="Pfam" id="PF03706">
    <property type="entry name" value="LPG_synthase_TM"/>
    <property type="match status" value="1"/>
</dbReference>
<feature type="transmembrane region" description="Helical" evidence="6">
    <location>
        <begin position="148"/>
        <end position="167"/>
    </location>
</feature>
<gene>
    <name evidence="7" type="ORF">A4V02_11570</name>
</gene>
<dbReference type="AlphaFoldDB" id="A0A1B1SBT3"/>
<accession>A0A1Z2XGS6</accession>
<keyword evidence="5 6" id="KW-0472">Membrane</keyword>
<keyword evidence="8" id="KW-1185">Reference proteome</keyword>
<feature type="transmembrane region" description="Helical" evidence="6">
    <location>
        <begin position="60"/>
        <end position="77"/>
    </location>
</feature>
<feature type="transmembrane region" description="Helical" evidence="6">
    <location>
        <begin position="266"/>
        <end position="284"/>
    </location>
</feature>
<evidence type="ECO:0000256" key="2">
    <source>
        <dbReference type="ARBA" id="ARBA00022475"/>
    </source>
</evidence>
<evidence type="ECO:0008006" key="9">
    <source>
        <dbReference type="Google" id="ProtNLM"/>
    </source>
</evidence>